<organism evidence="3 4">
    <name type="scientific">Methylobacterium iners</name>
    <dbReference type="NCBI Taxonomy" id="418707"/>
    <lineage>
        <taxon>Bacteria</taxon>
        <taxon>Pseudomonadati</taxon>
        <taxon>Pseudomonadota</taxon>
        <taxon>Alphaproteobacteria</taxon>
        <taxon>Hyphomicrobiales</taxon>
        <taxon>Methylobacteriaceae</taxon>
        <taxon>Methylobacterium</taxon>
    </lineage>
</organism>
<dbReference type="Pfam" id="PF13480">
    <property type="entry name" value="Acetyltransf_6"/>
    <property type="match status" value="1"/>
</dbReference>
<proteinExistence type="predicted"/>
<gene>
    <name evidence="3" type="ORF">OCOJLMKI_4514</name>
</gene>
<evidence type="ECO:0000313" key="4">
    <source>
        <dbReference type="Proteomes" id="UP001055125"/>
    </source>
</evidence>
<dbReference type="RefSeq" id="WP_238246366.1">
    <property type="nucleotide sequence ID" value="NZ_BPQP01000086.1"/>
</dbReference>
<dbReference type="Gene3D" id="3.40.630.30">
    <property type="match status" value="1"/>
</dbReference>
<dbReference type="EMBL" id="BPQP01000086">
    <property type="protein sequence ID" value="GJD97286.1"/>
    <property type="molecule type" value="Genomic_DNA"/>
</dbReference>
<feature type="region of interest" description="Disordered" evidence="1">
    <location>
        <begin position="1"/>
        <end position="20"/>
    </location>
</feature>
<feature type="domain" description="BioF2-like acetyltransferase" evidence="2">
    <location>
        <begin position="197"/>
        <end position="344"/>
    </location>
</feature>
<reference evidence="3" key="2">
    <citation type="submission" date="2021-08" db="EMBL/GenBank/DDBJ databases">
        <authorList>
            <person name="Tani A."/>
            <person name="Ola A."/>
            <person name="Ogura Y."/>
            <person name="Katsura K."/>
            <person name="Hayashi T."/>
        </authorList>
    </citation>
    <scope>NUCLEOTIDE SEQUENCE</scope>
    <source>
        <strain evidence="3">DSM 19015</strain>
    </source>
</reference>
<reference evidence="3" key="1">
    <citation type="journal article" date="2021" name="Front. Microbiol.">
        <title>Comprehensive Comparative Genomics and Phenotyping of Methylobacterium Species.</title>
        <authorList>
            <person name="Alessa O."/>
            <person name="Ogura Y."/>
            <person name="Fujitani Y."/>
            <person name="Takami H."/>
            <person name="Hayashi T."/>
            <person name="Sahin N."/>
            <person name="Tani A."/>
        </authorList>
    </citation>
    <scope>NUCLEOTIDE SEQUENCE</scope>
    <source>
        <strain evidence="3">DSM 19015</strain>
    </source>
</reference>
<evidence type="ECO:0000256" key="1">
    <source>
        <dbReference type="SAM" id="MobiDB-lite"/>
    </source>
</evidence>
<evidence type="ECO:0000313" key="3">
    <source>
        <dbReference type="EMBL" id="GJD97286.1"/>
    </source>
</evidence>
<keyword evidence="4" id="KW-1185">Reference proteome</keyword>
<name>A0ABQ4S2N9_9HYPH</name>
<evidence type="ECO:0000259" key="2">
    <source>
        <dbReference type="Pfam" id="PF13480"/>
    </source>
</evidence>
<dbReference type="SUPFAM" id="SSF55729">
    <property type="entry name" value="Acyl-CoA N-acyltransferases (Nat)"/>
    <property type="match status" value="1"/>
</dbReference>
<accession>A0ABQ4S2N9</accession>
<dbReference type="InterPro" id="IPR038740">
    <property type="entry name" value="BioF2-like_GNAT_dom"/>
</dbReference>
<dbReference type="Proteomes" id="UP001055125">
    <property type="component" value="Unassembled WGS sequence"/>
</dbReference>
<protein>
    <recommendedName>
        <fullName evidence="2">BioF2-like acetyltransferase domain-containing protein</fullName>
    </recommendedName>
</protein>
<dbReference type="InterPro" id="IPR016181">
    <property type="entry name" value="Acyl_CoA_acyltransferase"/>
</dbReference>
<sequence length="402" mass="43899">MHVFAGGSASPPSQRVQPAGPAAFDAPLRAELHTSLEAVAPVWRVLEAEGVSTPYQRLDWVGTVLAHLAGPAGATPLFVTVRDANGRLVMLVPLALTPRQGCRVVTWLDLGVCDYAMPVLADAFEPNAAQGAAIWDAVCAVLPRVDLIQIERIPLRAYGSSNPIAALAGTEIAAAQTSSVLLGGDPETLLQRLCRRSTLRDMGNQWRRLERSGELRFVQASTPALVEEICDALFEQRRQRFAEMGRFDLLSRPEARDFYRAAAREGLSGGPARLFGLSVDGAWIATSYGLVHRDTLSYLILTNAGAPWRTASPGVQVTAQTLKWACAQGLRCFDFSVGVMPYKQDFGAESHALRELTQPLTWKGAALNRFLQASDSAKTWLKARRLFGPFQRARRLARKLRV</sequence>
<comment type="caution">
    <text evidence="3">The sequence shown here is derived from an EMBL/GenBank/DDBJ whole genome shotgun (WGS) entry which is preliminary data.</text>
</comment>